<protein>
    <submittedName>
        <fullName evidence="6">Cytochrome C</fullName>
    </submittedName>
</protein>
<dbReference type="InterPro" id="IPR036909">
    <property type="entry name" value="Cyt_c-like_dom_sf"/>
</dbReference>
<organism evidence="6 7">
    <name type="scientific">Oceanisphaera arctica</name>
    <dbReference type="NCBI Taxonomy" id="641510"/>
    <lineage>
        <taxon>Bacteria</taxon>
        <taxon>Pseudomonadati</taxon>
        <taxon>Pseudomonadota</taxon>
        <taxon>Gammaproteobacteria</taxon>
        <taxon>Aeromonadales</taxon>
        <taxon>Aeromonadaceae</taxon>
        <taxon>Oceanisphaera</taxon>
    </lineage>
</organism>
<dbReference type="GO" id="GO:0009055">
    <property type="term" value="F:electron transfer activity"/>
    <property type="evidence" value="ECO:0007669"/>
    <property type="project" value="InterPro"/>
</dbReference>
<comment type="caution">
    <text evidence="6">The sequence shown here is derived from an EMBL/GenBank/DDBJ whole genome shotgun (WGS) entry which is preliminary data.</text>
</comment>
<dbReference type="EMBL" id="MPZM01000019">
    <property type="protein sequence ID" value="PPL16145.1"/>
    <property type="molecule type" value="Genomic_DNA"/>
</dbReference>
<dbReference type="Gene3D" id="1.10.760.10">
    <property type="entry name" value="Cytochrome c-like domain"/>
    <property type="match status" value="1"/>
</dbReference>
<dbReference type="Proteomes" id="UP000242231">
    <property type="component" value="Unassembled WGS sequence"/>
</dbReference>
<keyword evidence="7" id="KW-1185">Reference proteome</keyword>
<keyword evidence="3 4" id="KW-0408">Iron</keyword>
<reference evidence="7" key="1">
    <citation type="submission" date="2016-11" db="EMBL/GenBank/DDBJ databases">
        <authorList>
            <person name="Sisinthy S."/>
            <person name="Ara S."/>
            <person name="Gundlapally S.R."/>
        </authorList>
    </citation>
    <scope>NUCLEOTIDE SEQUENCE [LARGE SCALE GENOMIC DNA]</scope>
    <source>
        <strain evidence="7">V1-41</strain>
    </source>
</reference>
<dbReference type="SUPFAM" id="SSF46626">
    <property type="entry name" value="Cytochrome c"/>
    <property type="match status" value="1"/>
</dbReference>
<feature type="domain" description="Cytochrome c" evidence="5">
    <location>
        <begin position="41"/>
        <end position="144"/>
    </location>
</feature>
<dbReference type="PROSITE" id="PS51007">
    <property type="entry name" value="CYTC"/>
    <property type="match status" value="1"/>
</dbReference>
<name>A0A2P5TLG1_9GAMM</name>
<keyword evidence="2 4" id="KW-0479">Metal-binding</keyword>
<sequence>MVADGRTMISRISFLMLGAALLAISPVEYGFAQSVGSSDTDLIERGRYLVKIAGCNDCHTPGYVQTGGMVPEELWLTGDRLGWHGAWGTTYPANLRLYMQGVSVEEWIQNARTRQLRPPMPWFALRDMTETDLRAIYSLVRYLGPAGEPVPAYVPPEQEPVGPLVRFPVGSQ</sequence>
<evidence type="ECO:0000313" key="6">
    <source>
        <dbReference type="EMBL" id="PPL16145.1"/>
    </source>
</evidence>
<dbReference type="GO" id="GO:0020037">
    <property type="term" value="F:heme binding"/>
    <property type="evidence" value="ECO:0007669"/>
    <property type="project" value="InterPro"/>
</dbReference>
<keyword evidence="1 4" id="KW-0349">Heme</keyword>
<evidence type="ECO:0000256" key="1">
    <source>
        <dbReference type="ARBA" id="ARBA00022617"/>
    </source>
</evidence>
<accession>A0A2P5TLG1</accession>
<proteinExistence type="predicted"/>
<dbReference type="GO" id="GO:0046872">
    <property type="term" value="F:metal ion binding"/>
    <property type="evidence" value="ECO:0007669"/>
    <property type="project" value="UniProtKB-KW"/>
</dbReference>
<evidence type="ECO:0000313" key="7">
    <source>
        <dbReference type="Proteomes" id="UP000242231"/>
    </source>
</evidence>
<gene>
    <name evidence="6" type="ORF">UN63_09890</name>
</gene>
<evidence type="ECO:0000256" key="3">
    <source>
        <dbReference type="ARBA" id="ARBA00023004"/>
    </source>
</evidence>
<evidence type="ECO:0000256" key="4">
    <source>
        <dbReference type="PROSITE-ProRule" id="PRU00433"/>
    </source>
</evidence>
<dbReference type="InterPro" id="IPR009056">
    <property type="entry name" value="Cyt_c-like_dom"/>
</dbReference>
<evidence type="ECO:0000259" key="5">
    <source>
        <dbReference type="PROSITE" id="PS51007"/>
    </source>
</evidence>
<evidence type="ECO:0000256" key="2">
    <source>
        <dbReference type="ARBA" id="ARBA00022723"/>
    </source>
</evidence>
<dbReference type="AlphaFoldDB" id="A0A2P5TLG1"/>